<dbReference type="Gene3D" id="2.60.40.10">
    <property type="entry name" value="Immunoglobulins"/>
    <property type="match status" value="5"/>
</dbReference>
<proteinExistence type="predicted"/>
<comment type="caution">
    <text evidence="2">The sequence shown here is derived from an EMBL/GenBank/DDBJ whole genome shotgun (WGS) entry which is preliminary data.</text>
</comment>
<organism evidence="2 3">
    <name type="scientific">Flammeovirga agarivorans</name>
    <dbReference type="NCBI Taxonomy" id="2726742"/>
    <lineage>
        <taxon>Bacteria</taxon>
        <taxon>Pseudomonadati</taxon>
        <taxon>Bacteroidota</taxon>
        <taxon>Cytophagia</taxon>
        <taxon>Cytophagales</taxon>
        <taxon>Flammeovirgaceae</taxon>
        <taxon>Flammeovirga</taxon>
    </lineage>
</organism>
<dbReference type="Proteomes" id="UP000585050">
    <property type="component" value="Unassembled WGS sequence"/>
</dbReference>
<dbReference type="PANTHER" id="PTHR37833:SF1">
    <property type="entry name" value="SIGNAL PEPTIDE PROTEIN"/>
    <property type="match status" value="1"/>
</dbReference>
<keyword evidence="3" id="KW-1185">Reference proteome</keyword>
<dbReference type="Pfam" id="PF18962">
    <property type="entry name" value="Por_Secre_tail"/>
    <property type="match status" value="1"/>
</dbReference>
<name>A0A7X8SNH4_9BACT</name>
<feature type="domain" description="Secretion system C-terminal sorting" evidence="1">
    <location>
        <begin position="840"/>
        <end position="900"/>
    </location>
</feature>
<evidence type="ECO:0000259" key="1">
    <source>
        <dbReference type="Pfam" id="PF18962"/>
    </source>
</evidence>
<dbReference type="EMBL" id="JABAIL010000006">
    <property type="protein sequence ID" value="NLR93459.1"/>
    <property type="molecule type" value="Genomic_DNA"/>
</dbReference>
<sequence>MLRVNLTSLHLLSILILATSTSVLSQGKLALYTLNDKNEEIAFSNNSSINFGNPGVHPSLMARQIIIKNESDNEELIISKISISENSAFTFYQNEVLTIQPKNKTSIFCFYSPSDNIDRKESTVTFTTTDTQEPVVTFTTLVNDKEGELLITSSDYPVTNNTIDLGNMEIGESKNFTLNMTNNGEGYMYVEPPIVNNDTHRLDYSFQSKEVFAPGENYNNNIYFQAKKKGPIQATLKHVLQRGQKDAVDIMITGNVLAPVTEVYFEGNKLTTQNSIVKDPIPHQVQTYDFVIKNTGNTDLTINGVNIEGAAKKEYTVSNSGVFKTIPPNASLTYTLSLVPSSIGQKDVSLTFNTTDPDQPKIVVDFSTTVEEAILQFEDKEGNEIDYRLGYNLPSTQNGTVIQGELFIRNIGNIALSISDVIKINDDFDEMSFILSGSTIAPNEKEKLDFTFKPHHRNYPVTSFPIDLISNNFEDKDIRLVVNGIHKFTESTLTYNGNTVTEDYPIDFGRVDINHGKEVVILVENEGNLPVTINNVNFKNPLQTDFEIKSFTQTEITSGGKGEIKVICNTSKFNELIDVVLSVETNDYLYPIQTVKLTANPVKSDLYISNPSGTMAVWDGDTEKFGSLTIDQDREYTYVLKNRGGAPLNIQSLVVANTDKFDLNFETPQFPIQLAPQEEVEVKMKATSPKVPGTFSTKVEINTDEPNRNRFTFYVEFTNKVPVIEVSSLDVITTNTTIDFDKIESYQLTLKNIGNEILELDNVNINNKAFTTEYNQEITFLRPEETLDITIHYNEKQNTNNVGVFSIASNDINIPNFTLYLEERKSTVTNIHHVKNTIKVFPNPATDLLTIQGLEKTSQIHIVNLQGILMMECWSDRTVNISHLPSGVYMLQIEKGSTIKFIKK</sequence>
<dbReference type="PANTHER" id="PTHR37833">
    <property type="entry name" value="LIPOPROTEIN-RELATED"/>
    <property type="match status" value="1"/>
</dbReference>
<gene>
    <name evidence="2" type="ORF">HGP29_19840</name>
</gene>
<evidence type="ECO:0000313" key="2">
    <source>
        <dbReference type="EMBL" id="NLR93459.1"/>
    </source>
</evidence>
<accession>A0A7X8SNH4</accession>
<protein>
    <submittedName>
        <fullName evidence="2">Choice-of-anchor D domain-containing protein</fullName>
    </submittedName>
</protein>
<dbReference type="AlphaFoldDB" id="A0A7X8SNH4"/>
<dbReference type="InterPro" id="IPR013783">
    <property type="entry name" value="Ig-like_fold"/>
</dbReference>
<evidence type="ECO:0000313" key="3">
    <source>
        <dbReference type="Proteomes" id="UP000585050"/>
    </source>
</evidence>
<dbReference type="NCBIfam" id="NF012200">
    <property type="entry name" value="choice_anch_D"/>
    <property type="match status" value="1"/>
</dbReference>
<dbReference type="RefSeq" id="WP_168884170.1">
    <property type="nucleotide sequence ID" value="NZ_JABAIL010000006.1"/>
</dbReference>
<reference evidence="2 3" key="1">
    <citation type="submission" date="2020-04" db="EMBL/GenBank/DDBJ databases">
        <title>Flammeovirga sp. SR4, a novel species isolated from seawater.</title>
        <authorList>
            <person name="Wang X."/>
        </authorList>
    </citation>
    <scope>NUCLEOTIDE SEQUENCE [LARGE SCALE GENOMIC DNA]</scope>
    <source>
        <strain evidence="2 3">SR4</strain>
    </source>
</reference>
<dbReference type="NCBIfam" id="TIGR04183">
    <property type="entry name" value="Por_Secre_tail"/>
    <property type="match status" value="1"/>
</dbReference>
<dbReference type="InterPro" id="IPR026444">
    <property type="entry name" value="Secre_tail"/>
</dbReference>